<keyword evidence="1" id="KW-0812">Transmembrane</keyword>
<organism evidence="2">
    <name type="scientific">marine sediment metagenome</name>
    <dbReference type="NCBI Taxonomy" id="412755"/>
    <lineage>
        <taxon>unclassified sequences</taxon>
        <taxon>metagenomes</taxon>
        <taxon>ecological metagenomes</taxon>
    </lineage>
</organism>
<reference evidence="2" key="1">
    <citation type="journal article" date="2015" name="Nature">
        <title>Complex archaea that bridge the gap between prokaryotes and eukaryotes.</title>
        <authorList>
            <person name="Spang A."/>
            <person name="Saw J.H."/>
            <person name="Jorgensen S.L."/>
            <person name="Zaremba-Niedzwiedzka K."/>
            <person name="Martijn J."/>
            <person name="Lind A.E."/>
            <person name="van Eijk R."/>
            <person name="Schleper C."/>
            <person name="Guy L."/>
            <person name="Ettema T.J."/>
        </authorList>
    </citation>
    <scope>NUCLEOTIDE SEQUENCE</scope>
</reference>
<sequence length="270" mass="30215">MKRRFKVLFVFFMIFFMVFFPLLWLFAPDGIVLDVYVHYTTTTPGDMPAGGISYVIRDQDGVLNPIVATGTVGADGHILFFPQGTIAVGYYRLSIDIHGNTYTTLMNNGSFSESYDRIVAPWFLDAQLDWDIIFNPVDSQSVDLLKWNGASWDVYASLTTDSLGNVDFYIGIGKFSFNPSAQNITVSGGTNIPIIGSYVLSPTLIIISIIGVVIAISKTLKKNKVKVRRVRGKPFFPFILRCKTKPRASLAHLTKNSNLNFEIKKMIQLF</sequence>
<protein>
    <submittedName>
        <fullName evidence="2">Uncharacterized protein</fullName>
    </submittedName>
</protein>
<accession>A0A0F9PNJ8</accession>
<dbReference type="EMBL" id="LAZR01002187">
    <property type="protein sequence ID" value="KKN33330.1"/>
    <property type="molecule type" value="Genomic_DNA"/>
</dbReference>
<evidence type="ECO:0000256" key="1">
    <source>
        <dbReference type="SAM" id="Phobius"/>
    </source>
</evidence>
<comment type="caution">
    <text evidence="2">The sequence shown here is derived from an EMBL/GenBank/DDBJ whole genome shotgun (WGS) entry which is preliminary data.</text>
</comment>
<name>A0A0F9PNJ8_9ZZZZ</name>
<proteinExistence type="predicted"/>
<keyword evidence="1" id="KW-0472">Membrane</keyword>
<keyword evidence="1" id="KW-1133">Transmembrane helix</keyword>
<evidence type="ECO:0000313" key="2">
    <source>
        <dbReference type="EMBL" id="KKN33330.1"/>
    </source>
</evidence>
<dbReference type="AlphaFoldDB" id="A0A0F9PNJ8"/>
<gene>
    <name evidence="2" type="ORF">LCGC14_0804730</name>
</gene>
<feature type="transmembrane region" description="Helical" evidence="1">
    <location>
        <begin position="195"/>
        <end position="216"/>
    </location>
</feature>
<feature type="transmembrane region" description="Helical" evidence="1">
    <location>
        <begin position="7"/>
        <end position="27"/>
    </location>
</feature>